<evidence type="ECO:0000256" key="5">
    <source>
        <dbReference type="ARBA" id="ARBA00023136"/>
    </source>
</evidence>
<organism evidence="8 9">
    <name type="scientific">Paenibacillus herberti</name>
    <dbReference type="NCBI Taxonomy" id="1619309"/>
    <lineage>
        <taxon>Bacteria</taxon>
        <taxon>Bacillati</taxon>
        <taxon>Bacillota</taxon>
        <taxon>Bacilli</taxon>
        <taxon>Bacillales</taxon>
        <taxon>Paenibacillaceae</taxon>
        <taxon>Paenibacillus</taxon>
    </lineage>
</organism>
<dbReference type="EMBL" id="NMUQ01000002">
    <property type="protein sequence ID" value="OXM14893.1"/>
    <property type="molecule type" value="Genomic_DNA"/>
</dbReference>
<gene>
    <name evidence="8" type="ORF">CGZ75_18695</name>
</gene>
<dbReference type="InterPro" id="IPR007168">
    <property type="entry name" value="Phageshock_PspC_N"/>
</dbReference>
<reference evidence="8 9" key="1">
    <citation type="submission" date="2017-07" db="EMBL/GenBank/DDBJ databases">
        <title>Paenibacillus herberti R33 genome sequencing and assembly.</title>
        <authorList>
            <person name="Su W."/>
        </authorList>
    </citation>
    <scope>NUCLEOTIDE SEQUENCE [LARGE SCALE GENOMIC DNA]</scope>
    <source>
        <strain evidence="8 9">R33</strain>
    </source>
</reference>
<evidence type="ECO:0000256" key="6">
    <source>
        <dbReference type="SAM" id="Phobius"/>
    </source>
</evidence>
<evidence type="ECO:0000256" key="1">
    <source>
        <dbReference type="ARBA" id="ARBA00004162"/>
    </source>
</evidence>
<keyword evidence="4 6" id="KW-1133">Transmembrane helix</keyword>
<keyword evidence="5 6" id="KW-0472">Membrane</keyword>
<dbReference type="PANTHER" id="PTHR33885:SF3">
    <property type="entry name" value="PHAGE SHOCK PROTEIN C"/>
    <property type="match status" value="1"/>
</dbReference>
<proteinExistence type="predicted"/>
<dbReference type="OrthoDB" id="9815286at2"/>
<accession>A0A229NYA3</accession>
<keyword evidence="3 6" id="KW-0812">Transmembrane</keyword>
<dbReference type="Pfam" id="PF04024">
    <property type="entry name" value="PspC"/>
    <property type="match status" value="1"/>
</dbReference>
<comment type="subcellular location">
    <subcellularLocation>
        <location evidence="1">Cell membrane</location>
        <topology evidence="1">Single-pass membrane protein</topology>
    </subcellularLocation>
</comment>
<dbReference type="PANTHER" id="PTHR33885">
    <property type="entry name" value="PHAGE SHOCK PROTEIN C"/>
    <property type="match status" value="1"/>
</dbReference>
<evidence type="ECO:0000256" key="3">
    <source>
        <dbReference type="ARBA" id="ARBA00022692"/>
    </source>
</evidence>
<dbReference type="AlphaFoldDB" id="A0A229NYA3"/>
<dbReference type="Proteomes" id="UP000215145">
    <property type="component" value="Unassembled WGS sequence"/>
</dbReference>
<name>A0A229NYA3_9BACL</name>
<feature type="domain" description="Phage shock protein PspC N-terminal" evidence="7">
    <location>
        <begin position="2"/>
        <end position="60"/>
    </location>
</feature>
<protein>
    <recommendedName>
        <fullName evidence="7">Phage shock protein PspC N-terminal domain-containing protein</fullName>
    </recommendedName>
</protein>
<dbReference type="RefSeq" id="WP_089525710.1">
    <property type="nucleotide sequence ID" value="NZ_NMUQ01000002.1"/>
</dbReference>
<feature type="transmembrane region" description="Helical" evidence="6">
    <location>
        <begin position="30"/>
        <end position="57"/>
    </location>
</feature>
<evidence type="ECO:0000256" key="2">
    <source>
        <dbReference type="ARBA" id="ARBA00022475"/>
    </source>
</evidence>
<evidence type="ECO:0000259" key="7">
    <source>
        <dbReference type="Pfam" id="PF04024"/>
    </source>
</evidence>
<evidence type="ECO:0000256" key="4">
    <source>
        <dbReference type="ARBA" id="ARBA00022989"/>
    </source>
</evidence>
<evidence type="ECO:0000313" key="8">
    <source>
        <dbReference type="EMBL" id="OXM14893.1"/>
    </source>
</evidence>
<comment type="caution">
    <text evidence="8">The sequence shown here is derived from an EMBL/GenBank/DDBJ whole genome shotgun (WGS) entry which is preliminary data.</text>
</comment>
<keyword evidence="9" id="KW-1185">Reference proteome</keyword>
<evidence type="ECO:0000313" key="9">
    <source>
        <dbReference type="Proteomes" id="UP000215145"/>
    </source>
</evidence>
<dbReference type="GO" id="GO:0005886">
    <property type="term" value="C:plasma membrane"/>
    <property type="evidence" value="ECO:0007669"/>
    <property type="project" value="UniProtKB-SubCell"/>
</dbReference>
<sequence length="74" mass="8124">MRTLYRSRTDRKLAGLCGGIGRRFGIDPGLIRIGFIAAGVFSFGTALLLYAVASIVLPNEPEWNGPPPREPFYN</sequence>
<dbReference type="InterPro" id="IPR052027">
    <property type="entry name" value="PspC"/>
</dbReference>
<keyword evidence="2" id="KW-1003">Cell membrane</keyword>